<proteinExistence type="predicted"/>
<dbReference type="AlphaFoldDB" id="A0A835XIS6"/>
<accession>A0A835XIS6</accession>
<evidence type="ECO:0000313" key="2">
    <source>
        <dbReference type="EMBL" id="KAG2483563.1"/>
    </source>
</evidence>
<reference evidence="2" key="1">
    <citation type="journal article" date="2020" name="bioRxiv">
        <title>Comparative genomics of Chlamydomonas.</title>
        <authorList>
            <person name="Craig R.J."/>
            <person name="Hasan A.R."/>
            <person name="Ness R.W."/>
            <person name="Keightley P.D."/>
        </authorList>
    </citation>
    <scope>NUCLEOTIDE SEQUENCE</scope>
    <source>
        <strain evidence="2">CCAP 11/70</strain>
    </source>
</reference>
<dbReference type="Proteomes" id="UP000612055">
    <property type="component" value="Unassembled WGS sequence"/>
</dbReference>
<gene>
    <name evidence="2" type="ORF">HYH03_017570</name>
</gene>
<dbReference type="SUPFAM" id="SSF52833">
    <property type="entry name" value="Thioredoxin-like"/>
    <property type="match status" value="1"/>
</dbReference>
<dbReference type="EMBL" id="JAEHOE010000172">
    <property type="protein sequence ID" value="KAG2483563.1"/>
    <property type="molecule type" value="Genomic_DNA"/>
</dbReference>
<dbReference type="CDD" id="cd02980">
    <property type="entry name" value="TRX_Fd_family"/>
    <property type="match status" value="1"/>
</dbReference>
<comment type="caution">
    <text evidence="2">The sequence shown here is derived from an EMBL/GenBank/DDBJ whole genome shotgun (WGS) entry which is preliminary data.</text>
</comment>
<keyword evidence="3" id="KW-1185">Reference proteome</keyword>
<dbReference type="OrthoDB" id="532572at2759"/>
<evidence type="ECO:0000256" key="1">
    <source>
        <dbReference type="SAM" id="MobiDB-lite"/>
    </source>
</evidence>
<feature type="region of interest" description="Disordered" evidence="1">
    <location>
        <begin position="1"/>
        <end position="29"/>
    </location>
</feature>
<protein>
    <submittedName>
        <fullName evidence="2">Uncharacterized protein</fullName>
    </submittedName>
</protein>
<dbReference type="InterPro" id="IPR036249">
    <property type="entry name" value="Thioredoxin-like_sf"/>
</dbReference>
<dbReference type="Gene3D" id="3.40.30.10">
    <property type="entry name" value="Glutaredoxin"/>
    <property type="match status" value="1"/>
</dbReference>
<name>A0A835XIS6_9CHLO</name>
<sequence length="338" mass="35628">MAPPLRSATFGESLLSPSVPGPSCAPSRGPTTILCSSLSKERKKLARVLKSHRKQLERLSVSRADSPVLSELLTELRELRSNLEGRRGTVILKDEDSDSDSDEEEDTCNVLTASALIEQRVAKLAAQAAARRVKGQPASPAPPATSSSEVATTMVVSGRNGQTELAVPSPPEGWDWDEEEFREARFEGTGGRIMVCQGSKCQHKGASEVLRAVSALAQGNAAIEVVPCKCVGRCSSGAAMRVRPAGAPCATYTELRPAQLPAVFEAHFAPPHEPAPDAPAPPTPVACCQECRHDHAIDPLPAALAHDHHHAPAGLAAADPHSKELAAAFPNTAAVLLQ</sequence>
<evidence type="ECO:0000313" key="3">
    <source>
        <dbReference type="Proteomes" id="UP000612055"/>
    </source>
</evidence>
<organism evidence="2 3">
    <name type="scientific">Edaphochlamys debaryana</name>
    <dbReference type="NCBI Taxonomy" id="47281"/>
    <lineage>
        <taxon>Eukaryota</taxon>
        <taxon>Viridiplantae</taxon>
        <taxon>Chlorophyta</taxon>
        <taxon>core chlorophytes</taxon>
        <taxon>Chlorophyceae</taxon>
        <taxon>CS clade</taxon>
        <taxon>Chlamydomonadales</taxon>
        <taxon>Chlamydomonadales incertae sedis</taxon>
        <taxon>Edaphochlamys</taxon>
    </lineage>
</organism>